<organism evidence="12 13">
    <name type="scientific">Aquiluna borgnonia</name>
    <dbReference type="NCBI Taxonomy" id="2499157"/>
    <lineage>
        <taxon>Bacteria</taxon>
        <taxon>Bacillati</taxon>
        <taxon>Actinomycetota</taxon>
        <taxon>Actinomycetes</taxon>
        <taxon>Micrococcales</taxon>
        <taxon>Microbacteriaceae</taxon>
        <taxon>Luna cluster</taxon>
        <taxon>Luna-1 subcluster</taxon>
        <taxon>Aquiluna</taxon>
    </lineage>
</organism>
<evidence type="ECO:0000256" key="6">
    <source>
        <dbReference type="ARBA" id="ARBA00022692"/>
    </source>
</evidence>
<evidence type="ECO:0000256" key="5">
    <source>
        <dbReference type="ARBA" id="ARBA00022597"/>
    </source>
</evidence>
<feature type="transmembrane region" description="Helical" evidence="9">
    <location>
        <begin position="12"/>
        <end position="38"/>
    </location>
</feature>
<feature type="transmembrane region" description="Helical" evidence="9">
    <location>
        <begin position="74"/>
        <end position="97"/>
    </location>
</feature>
<comment type="function">
    <text evidence="10">Part of the ABC transporter complex MalEFGK involved in maltose/maltodextrin import. Probably responsible for the translocation of the substrate across the membrane.</text>
</comment>
<feature type="transmembrane region" description="Helical" evidence="9">
    <location>
        <begin position="485"/>
        <end position="507"/>
    </location>
</feature>
<proteinExistence type="inferred from homology"/>
<dbReference type="CDD" id="cd06261">
    <property type="entry name" value="TM_PBP2"/>
    <property type="match status" value="1"/>
</dbReference>
<dbReference type="PANTHER" id="PTHR47314">
    <property type="entry name" value="MALTOSE/MALTODEXTRIN TRANSPORT SYSTEM PERMEASE PROTEIN MALF"/>
    <property type="match status" value="1"/>
</dbReference>
<keyword evidence="13" id="KW-1185">Reference proteome</keyword>
<evidence type="ECO:0000256" key="9">
    <source>
        <dbReference type="RuleBase" id="RU363032"/>
    </source>
</evidence>
<dbReference type="GO" id="GO:1990060">
    <property type="term" value="C:maltose transport complex"/>
    <property type="evidence" value="ECO:0007669"/>
    <property type="project" value="TreeGrafter"/>
</dbReference>
<feature type="transmembrane region" description="Helical" evidence="9">
    <location>
        <begin position="287"/>
        <end position="313"/>
    </location>
</feature>
<protein>
    <recommendedName>
        <fullName evidence="10">Maltose/maltodextrin transport system permease protein</fullName>
    </recommendedName>
</protein>
<feature type="transmembrane region" description="Helical" evidence="9">
    <location>
        <begin position="325"/>
        <end position="345"/>
    </location>
</feature>
<evidence type="ECO:0000256" key="7">
    <source>
        <dbReference type="ARBA" id="ARBA00022989"/>
    </source>
</evidence>
<evidence type="ECO:0000256" key="4">
    <source>
        <dbReference type="ARBA" id="ARBA00022475"/>
    </source>
</evidence>
<dbReference type="PROSITE" id="PS50928">
    <property type="entry name" value="ABC_TM1"/>
    <property type="match status" value="1"/>
</dbReference>
<comment type="similarity">
    <text evidence="2 10">Belongs to the binding-protein-dependent transport system permease family. MalFG subfamily.</text>
</comment>
<feature type="transmembrane region" description="Helical" evidence="9">
    <location>
        <begin position="421"/>
        <end position="440"/>
    </location>
</feature>
<keyword evidence="4 10" id="KW-1003">Cell membrane</keyword>
<accession>A0A7D4Q4Q5</accession>
<evidence type="ECO:0000313" key="12">
    <source>
        <dbReference type="EMBL" id="QKJ25749.1"/>
    </source>
</evidence>
<evidence type="ECO:0000259" key="11">
    <source>
        <dbReference type="PROSITE" id="PS50928"/>
    </source>
</evidence>
<keyword evidence="3 9" id="KW-0813">Transport</keyword>
<feature type="transmembrane region" description="Helical" evidence="9">
    <location>
        <begin position="368"/>
        <end position="388"/>
    </location>
</feature>
<dbReference type="Gene3D" id="2.40.430.10">
    <property type="entry name" value="D-maltodextrin-binding protein, MBP"/>
    <property type="match status" value="1"/>
</dbReference>
<dbReference type="Gene3D" id="1.10.3720.10">
    <property type="entry name" value="MetI-like"/>
    <property type="match status" value="1"/>
</dbReference>
<dbReference type="Gene3D" id="3.10.650.10">
    <property type="entry name" value="MalF N-terminal region-like"/>
    <property type="match status" value="1"/>
</dbReference>
<dbReference type="SUPFAM" id="SSF161098">
    <property type="entry name" value="MetI-like"/>
    <property type="match status" value="1"/>
</dbReference>
<name>A0A7D4Q4Q5_9MICO</name>
<evidence type="ECO:0000313" key="13">
    <source>
        <dbReference type="Proteomes" id="UP000501003"/>
    </source>
</evidence>
<dbReference type="Pfam" id="PF00528">
    <property type="entry name" value="BPD_transp_1"/>
    <property type="match status" value="1"/>
</dbReference>
<evidence type="ECO:0000256" key="10">
    <source>
        <dbReference type="RuleBase" id="RU367050"/>
    </source>
</evidence>
<dbReference type="InterPro" id="IPR035906">
    <property type="entry name" value="MetI-like_sf"/>
</dbReference>
<evidence type="ECO:0000256" key="3">
    <source>
        <dbReference type="ARBA" id="ARBA00022448"/>
    </source>
</evidence>
<dbReference type="Proteomes" id="UP000501003">
    <property type="component" value="Chromosome"/>
</dbReference>
<comment type="subcellular location">
    <subcellularLocation>
        <location evidence="1 9">Cell membrane</location>
        <topology evidence="1 9">Multi-pass membrane protein</topology>
    </subcellularLocation>
</comment>
<dbReference type="GO" id="GO:0042956">
    <property type="term" value="P:maltodextrin transmembrane transport"/>
    <property type="evidence" value="ECO:0007669"/>
    <property type="project" value="TreeGrafter"/>
</dbReference>
<dbReference type="PANTHER" id="PTHR47314:SF1">
    <property type="entry name" value="MALTOSE_MALTODEXTRIN TRANSPORT SYSTEM PERMEASE PROTEIN MALF"/>
    <property type="match status" value="1"/>
</dbReference>
<sequence length="517" mass="56340">MSSLTQPNLRVRLLPIVLKILILSLIASILGYMTYVAFLAGETVIGSVLALVMLGSFVVYGSRKMIPLKFLFPGIVLLAVFVVTPILYTVLMSGFVYKTGNEITREEALLQIYETGYVPDENFTAYYMTLGKYEGEYAALLTDASTGVNYLGANGLATVLEDGQVELDEYGSAVGLEGFTPVSFEEAAADEASIIDLRFAFDDGSFIRPESLDAASLTVQAFKFDVATGKLVDSVNGITYVDNGNGNFVNEADPQSKLYPGWRAFNPLENYVSLLTDPVIRGPFINVFIWTFSFALISVTTMFAAGLALAIALDKKIPLRNFYKSILILPYAIPSFMSILIWNGMFNRDFGAVNQLIGVNIDWYNDALLAKLVIIIVNLWLGFPYFYLISSGALQALPGELEEAAAIDGASPTQIMARIKLPLLLQILSPLLIASFAFNFNNFNIVYLLTNGGPVDVLKGETAGATDILITYAYKTAFGSAEQNLGLASAISVIMFLIVGALSLWSLRRSKVLESVM</sequence>
<evidence type="ECO:0000256" key="8">
    <source>
        <dbReference type="ARBA" id="ARBA00023136"/>
    </source>
</evidence>
<dbReference type="RefSeq" id="WP_173494046.1">
    <property type="nucleotide sequence ID" value="NZ_CP054056.1"/>
</dbReference>
<dbReference type="AlphaFoldDB" id="A0A7D4Q4Q5"/>
<keyword evidence="6 9" id="KW-0812">Transmembrane</keyword>
<reference evidence="12 13" key="1">
    <citation type="submission" date="2020-05" db="EMBL/GenBank/DDBJ databases">
        <title>Aquirufa sp. strain 15G-AUS-rot a new Aquirufa species.</title>
        <authorList>
            <person name="Pitt A."/>
            <person name="Hahn M.W."/>
        </authorList>
    </citation>
    <scope>NUCLEOTIDE SEQUENCE [LARGE SCALE GENOMIC DNA]</scope>
    <source>
        <strain evidence="12 13">15G-AUS-rot</strain>
    </source>
</reference>
<dbReference type="GO" id="GO:0015423">
    <property type="term" value="F:ABC-type maltose transporter activity"/>
    <property type="evidence" value="ECO:0007669"/>
    <property type="project" value="TreeGrafter"/>
</dbReference>
<feature type="transmembrane region" description="Helical" evidence="9">
    <location>
        <begin position="44"/>
        <end position="62"/>
    </location>
</feature>
<feature type="domain" description="ABC transmembrane type-1" evidence="11">
    <location>
        <begin position="288"/>
        <end position="506"/>
    </location>
</feature>
<evidence type="ECO:0000256" key="1">
    <source>
        <dbReference type="ARBA" id="ARBA00004651"/>
    </source>
</evidence>
<evidence type="ECO:0000256" key="2">
    <source>
        <dbReference type="ARBA" id="ARBA00009047"/>
    </source>
</evidence>
<dbReference type="InterPro" id="IPR047103">
    <property type="entry name" value="MalF_P2_sf"/>
</dbReference>
<keyword evidence="8 9" id="KW-0472">Membrane</keyword>
<dbReference type="SUPFAM" id="SSF160964">
    <property type="entry name" value="MalF N-terminal region-like"/>
    <property type="match status" value="1"/>
</dbReference>
<dbReference type="InterPro" id="IPR000515">
    <property type="entry name" value="MetI-like"/>
</dbReference>
<dbReference type="Gene3D" id="1.20.58.370">
    <property type="entry name" value="MalF N-terminal region-like"/>
    <property type="match status" value="1"/>
</dbReference>
<keyword evidence="5 10" id="KW-0762">Sugar transport</keyword>
<dbReference type="EMBL" id="CP054056">
    <property type="protein sequence ID" value="QKJ25749.1"/>
    <property type="molecule type" value="Genomic_DNA"/>
</dbReference>
<gene>
    <name evidence="12" type="ORF">HRU87_06205</name>
</gene>
<dbReference type="KEGG" id="aqg:HRU87_06205"/>
<dbReference type="InterPro" id="IPR035277">
    <property type="entry name" value="MalF_N"/>
</dbReference>
<keyword evidence="7 9" id="KW-1133">Transmembrane helix</keyword>